<dbReference type="Proteomes" id="UP000239089">
    <property type="component" value="Unassembled WGS sequence"/>
</dbReference>
<name>A0A2S6NHW5_9HYPH</name>
<feature type="domain" description="DSBA-like thioredoxin" evidence="3">
    <location>
        <begin position="5"/>
        <end position="195"/>
    </location>
</feature>
<gene>
    <name evidence="4" type="ORF">CCR94_00025</name>
</gene>
<dbReference type="GO" id="GO:1901170">
    <property type="term" value="P:naphthalene catabolic process"/>
    <property type="evidence" value="ECO:0007669"/>
    <property type="project" value="InterPro"/>
</dbReference>
<dbReference type="InterPro" id="IPR014440">
    <property type="entry name" value="HCCAis_GSTk"/>
</dbReference>
<dbReference type="PANTHER" id="PTHR42943:SF13">
    <property type="entry name" value="GLUTATHIONE S-TRANSFERASE KAPPA-RELATED"/>
    <property type="match status" value="1"/>
</dbReference>
<dbReference type="GO" id="GO:0006749">
    <property type="term" value="P:glutathione metabolic process"/>
    <property type="evidence" value="ECO:0007669"/>
    <property type="project" value="TreeGrafter"/>
</dbReference>
<dbReference type="OrthoDB" id="5244108at2"/>
<comment type="caution">
    <text evidence="4">The sequence shown here is derived from an EMBL/GenBank/DDBJ whole genome shotgun (WGS) entry which is preliminary data.</text>
</comment>
<accession>A0A2S6NHW5</accession>
<dbReference type="RefSeq" id="WP_104505856.1">
    <property type="nucleotide sequence ID" value="NZ_JACIGC010000002.1"/>
</dbReference>
<evidence type="ECO:0000313" key="4">
    <source>
        <dbReference type="EMBL" id="PPQ34191.1"/>
    </source>
</evidence>
<dbReference type="InterPro" id="IPR051924">
    <property type="entry name" value="GST_Kappa/NadH"/>
</dbReference>
<evidence type="ECO:0000256" key="2">
    <source>
        <dbReference type="PIRSR" id="PIRSR006386-1"/>
    </source>
</evidence>
<evidence type="ECO:0000259" key="3">
    <source>
        <dbReference type="Pfam" id="PF01323"/>
    </source>
</evidence>
<dbReference type="EC" id="5.99.1.4" evidence="1"/>
<dbReference type="GO" id="GO:0018845">
    <property type="term" value="F:2-hydroxychromene-2-carboxylate isomerase activity"/>
    <property type="evidence" value="ECO:0007669"/>
    <property type="project" value="UniProtKB-UniRule"/>
</dbReference>
<dbReference type="InterPro" id="IPR001853">
    <property type="entry name" value="DSBA-like_thioredoxin_dom"/>
</dbReference>
<comment type="similarity">
    <text evidence="1">Belongs to the GST superfamily. NadH family.</text>
</comment>
<keyword evidence="1" id="KW-0413">Isomerase</keyword>
<dbReference type="GO" id="GO:0004364">
    <property type="term" value="F:glutathione transferase activity"/>
    <property type="evidence" value="ECO:0007669"/>
    <property type="project" value="TreeGrafter"/>
</dbReference>
<dbReference type="PANTHER" id="PTHR42943">
    <property type="entry name" value="GLUTATHIONE S-TRANSFERASE KAPPA"/>
    <property type="match status" value="1"/>
</dbReference>
<dbReference type="Pfam" id="PF01323">
    <property type="entry name" value="DSBA"/>
    <property type="match status" value="1"/>
</dbReference>
<evidence type="ECO:0000256" key="1">
    <source>
        <dbReference type="PIRNR" id="PIRNR006386"/>
    </source>
</evidence>
<dbReference type="SUPFAM" id="SSF52833">
    <property type="entry name" value="Thioredoxin-like"/>
    <property type="match status" value="1"/>
</dbReference>
<evidence type="ECO:0000313" key="5">
    <source>
        <dbReference type="Proteomes" id="UP000239089"/>
    </source>
</evidence>
<dbReference type="Gene3D" id="3.40.30.10">
    <property type="entry name" value="Glutaredoxin"/>
    <property type="match status" value="1"/>
</dbReference>
<dbReference type="GO" id="GO:0004602">
    <property type="term" value="F:glutathione peroxidase activity"/>
    <property type="evidence" value="ECO:0007669"/>
    <property type="project" value="TreeGrafter"/>
</dbReference>
<comment type="catalytic activity">
    <reaction evidence="1">
        <text>2-hydroxychromene-2-carboxylate = (3E)-4-(2-hydroxyphenyl)-2-oxobut-3-enoate</text>
        <dbReference type="Rhea" id="RHEA:27401"/>
        <dbReference type="ChEBI" id="CHEBI:59350"/>
        <dbReference type="ChEBI" id="CHEBI:59353"/>
        <dbReference type="EC" id="5.99.1.4"/>
    </reaction>
</comment>
<dbReference type="InterPro" id="IPR044087">
    <property type="entry name" value="NahD-like"/>
</dbReference>
<keyword evidence="5" id="KW-1185">Reference proteome</keyword>
<reference evidence="4 5" key="1">
    <citation type="journal article" date="2018" name="Arch. Microbiol.">
        <title>New insights into the metabolic potential of the phototrophic purple bacterium Rhodopila globiformis DSM 161(T) from its draft genome sequence and evidence for a vanadium-dependent nitrogenase.</title>
        <authorList>
            <person name="Imhoff J.F."/>
            <person name="Rahn T."/>
            <person name="Kunzel S."/>
            <person name="Neulinger S.C."/>
        </authorList>
    </citation>
    <scope>NUCLEOTIDE SEQUENCE [LARGE SCALE GENOMIC DNA]</scope>
    <source>
        <strain evidence="4 5">DSM 16996</strain>
    </source>
</reference>
<dbReference type="CDD" id="cd03022">
    <property type="entry name" value="DsbA_HCCA_Iso"/>
    <property type="match status" value="1"/>
</dbReference>
<dbReference type="PIRSF" id="PIRSF006386">
    <property type="entry name" value="HCCAis_GSTk"/>
    <property type="match status" value="1"/>
</dbReference>
<feature type="active site" description="Nucleophile" evidence="2">
    <location>
        <position position="13"/>
    </location>
</feature>
<sequence>MGRQLTVYFSLLSPWAYIGHSELRRLAEKHALTLDYRPVDLMEVFPESGGLPLGKRHPSRQAYRLVELQRWREKRGLDFHLWPRFWPFDPTRADRTICALAADKADPQKFIAGAFAAIFEQNRDIADENEIAAVLSETGYPSSWLTRATNAETATLYETNRTQALAAGVFGSPSYLLDGEIFWGQDRLDLLDDALTSNRPPFTAPD</sequence>
<proteinExistence type="inferred from homology"/>
<dbReference type="EMBL" id="NHSJ01000002">
    <property type="protein sequence ID" value="PPQ34191.1"/>
    <property type="molecule type" value="Genomic_DNA"/>
</dbReference>
<protein>
    <recommendedName>
        <fullName evidence="1">2-hydroxychromene-2-carboxylate isomerase</fullName>
        <ecNumber evidence="1">5.99.1.4</ecNumber>
    </recommendedName>
</protein>
<organism evidence="4 5">
    <name type="scientific">Rhodoblastus sphagnicola</name>
    <dbReference type="NCBI Taxonomy" id="333368"/>
    <lineage>
        <taxon>Bacteria</taxon>
        <taxon>Pseudomonadati</taxon>
        <taxon>Pseudomonadota</taxon>
        <taxon>Alphaproteobacteria</taxon>
        <taxon>Hyphomicrobiales</taxon>
        <taxon>Rhodoblastaceae</taxon>
        <taxon>Rhodoblastus</taxon>
    </lineage>
</organism>
<dbReference type="AlphaFoldDB" id="A0A2S6NHW5"/>
<dbReference type="InterPro" id="IPR036249">
    <property type="entry name" value="Thioredoxin-like_sf"/>
</dbReference>